<protein>
    <submittedName>
        <fullName evidence="1">Uncharacterized protein</fullName>
    </submittedName>
</protein>
<dbReference type="Proteomes" id="UP001287356">
    <property type="component" value="Unassembled WGS sequence"/>
</dbReference>
<evidence type="ECO:0000313" key="1">
    <source>
        <dbReference type="EMBL" id="KAK3383000.1"/>
    </source>
</evidence>
<dbReference type="EMBL" id="JAULSN010000001">
    <property type="protein sequence ID" value="KAK3383000.1"/>
    <property type="molecule type" value="Genomic_DNA"/>
</dbReference>
<feature type="non-terminal residue" evidence="1">
    <location>
        <position position="1"/>
    </location>
</feature>
<reference evidence="1" key="2">
    <citation type="submission" date="2023-06" db="EMBL/GenBank/DDBJ databases">
        <authorList>
            <consortium name="Lawrence Berkeley National Laboratory"/>
            <person name="Haridas S."/>
            <person name="Hensen N."/>
            <person name="Bonometti L."/>
            <person name="Westerberg I."/>
            <person name="Brannstrom I.O."/>
            <person name="Guillou S."/>
            <person name="Cros-Aarteil S."/>
            <person name="Calhoun S."/>
            <person name="Kuo A."/>
            <person name="Mondo S."/>
            <person name="Pangilinan J."/>
            <person name="Riley R."/>
            <person name="Labutti K."/>
            <person name="Andreopoulos B."/>
            <person name="Lipzen A."/>
            <person name="Chen C."/>
            <person name="Yanf M."/>
            <person name="Daum C."/>
            <person name="Ng V."/>
            <person name="Clum A."/>
            <person name="Steindorff A."/>
            <person name="Ohm R."/>
            <person name="Martin F."/>
            <person name="Silar P."/>
            <person name="Natvig D."/>
            <person name="Lalanne C."/>
            <person name="Gautier V."/>
            <person name="Ament-Velasquez S.L."/>
            <person name="Kruys A."/>
            <person name="Hutchinson M.I."/>
            <person name="Powell A.J."/>
            <person name="Barry K."/>
            <person name="Miller A.N."/>
            <person name="Grigoriev I.V."/>
            <person name="Debuchy R."/>
            <person name="Gladieux P."/>
            <person name="Thoren M.H."/>
            <person name="Johannesson H."/>
        </authorList>
    </citation>
    <scope>NUCLEOTIDE SEQUENCE</scope>
    <source>
        <strain evidence="1">CBS 958.72</strain>
    </source>
</reference>
<comment type="caution">
    <text evidence="1">The sequence shown here is derived from an EMBL/GenBank/DDBJ whole genome shotgun (WGS) entry which is preliminary data.</text>
</comment>
<sequence>FDSAVRIYLTNTIIREFNTSYLKRLDYTVIISKVTNIGPDSLKVESRNTGNLYNSLPLYISTRVILIENVWSSTGLVNGVIGYIHNIA</sequence>
<reference evidence="1" key="1">
    <citation type="journal article" date="2023" name="Mol. Phylogenet. Evol.">
        <title>Genome-scale phylogeny and comparative genomics of the fungal order Sordariales.</title>
        <authorList>
            <person name="Hensen N."/>
            <person name="Bonometti L."/>
            <person name="Westerberg I."/>
            <person name="Brannstrom I.O."/>
            <person name="Guillou S."/>
            <person name="Cros-Aarteil S."/>
            <person name="Calhoun S."/>
            <person name="Haridas S."/>
            <person name="Kuo A."/>
            <person name="Mondo S."/>
            <person name="Pangilinan J."/>
            <person name="Riley R."/>
            <person name="LaButti K."/>
            <person name="Andreopoulos B."/>
            <person name="Lipzen A."/>
            <person name="Chen C."/>
            <person name="Yan M."/>
            <person name="Daum C."/>
            <person name="Ng V."/>
            <person name="Clum A."/>
            <person name="Steindorff A."/>
            <person name="Ohm R.A."/>
            <person name="Martin F."/>
            <person name="Silar P."/>
            <person name="Natvig D.O."/>
            <person name="Lalanne C."/>
            <person name="Gautier V."/>
            <person name="Ament-Velasquez S.L."/>
            <person name="Kruys A."/>
            <person name="Hutchinson M.I."/>
            <person name="Powell A.J."/>
            <person name="Barry K."/>
            <person name="Miller A.N."/>
            <person name="Grigoriev I.V."/>
            <person name="Debuchy R."/>
            <person name="Gladieux P."/>
            <person name="Hiltunen Thoren M."/>
            <person name="Johannesson H."/>
        </authorList>
    </citation>
    <scope>NUCLEOTIDE SEQUENCE</scope>
    <source>
        <strain evidence="1">CBS 958.72</strain>
    </source>
</reference>
<name>A0AAE0NK94_9PEZI</name>
<dbReference type="AlphaFoldDB" id="A0AAE0NK94"/>
<evidence type="ECO:0000313" key="2">
    <source>
        <dbReference type="Proteomes" id="UP001287356"/>
    </source>
</evidence>
<organism evidence="1 2">
    <name type="scientific">Lasiosphaeria ovina</name>
    <dbReference type="NCBI Taxonomy" id="92902"/>
    <lineage>
        <taxon>Eukaryota</taxon>
        <taxon>Fungi</taxon>
        <taxon>Dikarya</taxon>
        <taxon>Ascomycota</taxon>
        <taxon>Pezizomycotina</taxon>
        <taxon>Sordariomycetes</taxon>
        <taxon>Sordariomycetidae</taxon>
        <taxon>Sordariales</taxon>
        <taxon>Lasiosphaeriaceae</taxon>
        <taxon>Lasiosphaeria</taxon>
    </lineage>
</organism>
<proteinExistence type="predicted"/>
<accession>A0AAE0NK94</accession>
<gene>
    <name evidence="1" type="ORF">B0T24DRAFT_518591</name>
</gene>
<keyword evidence="2" id="KW-1185">Reference proteome</keyword>